<keyword evidence="6" id="KW-0223">Dioxygenase</keyword>
<evidence type="ECO:0000256" key="10">
    <source>
        <dbReference type="ARBA" id="ARBA00039005"/>
    </source>
</evidence>
<dbReference type="EMBL" id="BDGG01000002">
    <property type="protein sequence ID" value="GAU92445.1"/>
    <property type="molecule type" value="Genomic_DNA"/>
</dbReference>
<dbReference type="Proteomes" id="UP000186922">
    <property type="component" value="Unassembled WGS sequence"/>
</dbReference>
<accession>A0A1D1UVG6</accession>
<dbReference type="AlphaFoldDB" id="A0A1D1UVG6"/>
<evidence type="ECO:0000256" key="1">
    <source>
        <dbReference type="ARBA" id="ARBA00000428"/>
    </source>
</evidence>
<dbReference type="PANTHER" id="PTHR23418">
    <property type="entry name" value="ACIREDUCTONE DIOXYGENASE"/>
    <property type="match status" value="1"/>
</dbReference>
<evidence type="ECO:0000256" key="3">
    <source>
        <dbReference type="ARBA" id="ARBA00022596"/>
    </source>
</evidence>
<dbReference type="SUPFAM" id="SSF51182">
    <property type="entry name" value="RmlC-like cupins"/>
    <property type="match status" value="1"/>
</dbReference>
<dbReference type="OrthoDB" id="1867259at2759"/>
<name>A0A1D1UVG6_RAMVA</name>
<dbReference type="InterPro" id="IPR004313">
    <property type="entry name" value="ARD"/>
</dbReference>
<organism evidence="11 12">
    <name type="scientific">Ramazzottius varieornatus</name>
    <name type="common">Water bear</name>
    <name type="synonym">Tardigrade</name>
    <dbReference type="NCBI Taxonomy" id="947166"/>
    <lineage>
        <taxon>Eukaryota</taxon>
        <taxon>Metazoa</taxon>
        <taxon>Ecdysozoa</taxon>
        <taxon>Tardigrada</taxon>
        <taxon>Eutardigrada</taxon>
        <taxon>Parachela</taxon>
        <taxon>Hypsibioidea</taxon>
        <taxon>Ramazzottiidae</taxon>
        <taxon>Ramazzottius</taxon>
    </lineage>
</organism>
<dbReference type="GO" id="GO:0010309">
    <property type="term" value="F:acireductone dioxygenase [iron(II)-requiring] activity"/>
    <property type="evidence" value="ECO:0007669"/>
    <property type="project" value="UniProtKB-EC"/>
</dbReference>
<evidence type="ECO:0000313" key="11">
    <source>
        <dbReference type="EMBL" id="GAU92445.1"/>
    </source>
</evidence>
<keyword evidence="7" id="KW-0560">Oxidoreductase</keyword>
<dbReference type="InterPro" id="IPR011051">
    <property type="entry name" value="RmlC_Cupin_sf"/>
</dbReference>
<reference evidence="11 12" key="1">
    <citation type="journal article" date="2016" name="Nat. Commun.">
        <title>Extremotolerant tardigrade genome and improved radiotolerance of human cultured cells by tardigrade-unique protein.</title>
        <authorList>
            <person name="Hashimoto T."/>
            <person name="Horikawa D.D."/>
            <person name="Saito Y."/>
            <person name="Kuwahara H."/>
            <person name="Kozuka-Hata H."/>
            <person name="Shin-I T."/>
            <person name="Minakuchi Y."/>
            <person name="Ohishi K."/>
            <person name="Motoyama A."/>
            <person name="Aizu T."/>
            <person name="Enomoto A."/>
            <person name="Kondo K."/>
            <person name="Tanaka S."/>
            <person name="Hara Y."/>
            <person name="Koshikawa S."/>
            <person name="Sagara H."/>
            <person name="Miura T."/>
            <person name="Yokobori S."/>
            <person name="Miyagawa K."/>
            <person name="Suzuki Y."/>
            <person name="Kubo T."/>
            <person name="Oyama M."/>
            <person name="Kohara Y."/>
            <person name="Fujiyama A."/>
            <person name="Arakawa K."/>
            <person name="Katayama T."/>
            <person name="Toyoda A."/>
            <person name="Kunieda T."/>
        </authorList>
    </citation>
    <scope>NUCLEOTIDE SEQUENCE [LARGE SCALE GENOMIC DNA]</scope>
    <source>
        <strain evidence="11 12">YOKOZUNA-1</strain>
    </source>
</reference>
<keyword evidence="5" id="KW-0479">Metal-binding</keyword>
<dbReference type="GO" id="GO:0009086">
    <property type="term" value="P:methionine biosynthetic process"/>
    <property type="evidence" value="ECO:0007669"/>
    <property type="project" value="UniProtKB-KW"/>
</dbReference>
<protein>
    <recommendedName>
        <fullName evidence="10">acireductone dioxygenase (Fe(2+)-requiring)</fullName>
        <ecNumber evidence="10">1.13.11.54</ecNumber>
    </recommendedName>
</protein>
<dbReference type="STRING" id="947166.A0A1D1UVG6"/>
<evidence type="ECO:0000256" key="8">
    <source>
        <dbReference type="ARBA" id="ARBA00023004"/>
    </source>
</evidence>
<dbReference type="Gene3D" id="2.60.120.10">
    <property type="entry name" value="Jelly Rolls"/>
    <property type="match status" value="1"/>
</dbReference>
<comment type="cofactor">
    <cofactor evidence="2">
        <name>Fe(2+)</name>
        <dbReference type="ChEBI" id="CHEBI:29033"/>
    </cofactor>
</comment>
<evidence type="ECO:0000256" key="2">
    <source>
        <dbReference type="ARBA" id="ARBA00001954"/>
    </source>
</evidence>
<comment type="catalytic activity">
    <reaction evidence="1">
        <text>1,2-dihydroxy-5-(methylsulfanyl)pent-1-en-3-one + O2 = 4-methylsulfanyl-2-oxobutanoate + formate + 2 H(+)</text>
        <dbReference type="Rhea" id="RHEA:24504"/>
        <dbReference type="ChEBI" id="CHEBI:15378"/>
        <dbReference type="ChEBI" id="CHEBI:15379"/>
        <dbReference type="ChEBI" id="CHEBI:15740"/>
        <dbReference type="ChEBI" id="CHEBI:16723"/>
        <dbReference type="ChEBI" id="CHEBI:49252"/>
        <dbReference type="EC" id="1.13.11.54"/>
    </reaction>
</comment>
<sequence>MATHAPRCWYLSPAIKKDQHRFEKNQDPGEPRLLTDEEVYIETEVIVGYLPLNSTDDKKIEEQAREIMNMGYAVTIEVDAEKDGEEAFEKTTEGFWEPHVHNQPSIRLTTRGSTYVDTLDINGRMIRIHLQRPGEYAILPEGNFHRVCPDTNKHVKMCIMFYDKSGWNQHKYPEGDQTDSYKRYKDRMLAVRRSLDFPYKKGPVSVNAKL</sequence>
<dbReference type="Pfam" id="PF03079">
    <property type="entry name" value="ARD"/>
    <property type="match status" value="1"/>
</dbReference>
<comment type="caution">
    <text evidence="11">The sequence shown here is derived from an EMBL/GenBank/DDBJ whole genome shotgun (WGS) entry which is preliminary data.</text>
</comment>
<evidence type="ECO:0000256" key="5">
    <source>
        <dbReference type="ARBA" id="ARBA00022723"/>
    </source>
</evidence>
<gene>
    <name evidence="11" type="primary">RvY_04523-1</name>
    <name evidence="11" type="synonym">RvY_04523.1</name>
    <name evidence="11" type="ORF">RvY_04523</name>
</gene>
<keyword evidence="12" id="KW-1185">Reference proteome</keyword>
<evidence type="ECO:0000256" key="6">
    <source>
        <dbReference type="ARBA" id="ARBA00022964"/>
    </source>
</evidence>
<dbReference type="InterPro" id="IPR014710">
    <property type="entry name" value="RmlC-like_jellyroll"/>
</dbReference>
<dbReference type="GO" id="GO:0046872">
    <property type="term" value="F:metal ion binding"/>
    <property type="evidence" value="ECO:0007669"/>
    <property type="project" value="UniProtKB-KW"/>
</dbReference>
<evidence type="ECO:0000313" key="12">
    <source>
        <dbReference type="Proteomes" id="UP000186922"/>
    </source>
</evidence>
<keyword evidence="9" id="KW-0486">Methionine biosynthesis</keyword>
<evidence type="ECO:0000256" key="9">
    <source>
        <dbReference type="ARBA" id="ARBA00023167"/>
    </source>
</evidence>
<keyword evidence="4" id="KW-0028">Amino-acid biosynthesis</keyword>
<keyword evidence="3" id="KW-0533">Nickel</keyword>
<dbReference type="PANTHER" id="PTHR23418:SF0">
    <property type="entry name" value="ACIREDUCTONE DIOXYGENASE"/>
    <property type="match status" value="1"/>
</dbReference>
<proteinExistence type="predicted"/>
<keyword evidence="8" id="KW-0408">Iron</keyword>
<dbReference type="EC" id="1.13.11.54" evidence="10"/>
<evidence type="ECO:0000256" key="4">
    <source>
        <dbReference type="ARBA" id="ARBA00022605"/>
    </source>
</evidence>
<evidence type="ECO:0000256" key="7">
    <source>
        <dbReference type="ARBA" id="ARBA00023002"/>
    </source>
</evidence>